<accession>A0ABR2L398</accession>
<name>A0ABR2L398_9EUKA</name>
<evidence type="ECO:0000313" key="3">
    <source>
        <dbReference type="EMBL" id="KAK8897854.1"/>
    </source>
</evidence>
<dbReference type="EMBL" id="JAPFFF010000001">
    <property type="protein sequence ID" value="KAK8897854.1"/>
    <property type="molecule type" value="Genomic_DNA"/>
</dbReference>
<evidence type="ECO:0000256" key="1">
    <source>
        <dbReference type="ARBA" id="ARBA00022741"/>
    </source>
</evidence>
<organism evidence="3 4">
    <name type="scientific">Tritrichomonas musculus</name>
    <dbReference type="NCBI Taxonomy" id="1915356"/>
    <lineage>
        <taxon>Eukaryota</taxon>
        <taxon>Metamonada</taxon>
        <taxon>Parabasalia</taxon>
        <taxon>Tritrichomonadida</taxon>
        <taxon>Tritrichomonadidae</taxon>
        <taxon>Tritrichomonas</taxon>
    </lineage>
</organism>
<keyword evidence="4" id="KW-1185">Reference proteome</keyword>
<dbReference type="InterPro" id="IPR006689">
    <property type="entry name" value="Small_GTPase_ARF/SAR"/>
</dbReference>
<dbReference type="PANTHER" id="PTHR45909:SF1">
    <property type="entry name" value="ADP-RIBOSYLATION FACTOR-RELATED PROTEIN 1"/>
    <property type="match status" value="1"/>
</dbReference>
<dbReference type="Pfam" id="PF00025">
    <property type="entry name" value="Arf"/>
    <property type="match status" value="1"/>
</dbReference>
<proteinExistence type="predicted"/>
<keyword evidence="1" id="KW-0547">Nucleotide-binding</keyword>
<reference evidence="3 4" key="1">
    <citation type="submission" date="2024-04" db="EMBL/GenBank/DDBJ databases">
        <title>Tritrichomonas musculus Genome.</title>
        <authorList>
            <person name="Alves-Ferreira E."/>
            <person name="Grigg M."/>
            <person name="Lorenzi H."/>
            <person name="Galac M."/>
        </authorList>
    </citation>
    <scope>NUCLEOTIDE SEQUENCE [LARGE SCALE GENOMIC DNA]</scope>
    <source>
        <strain evidence="3 4">EAF2021</strain>
    </source>
</reference>
<dbReference type="SUPFAM" id="SSF52540">
    <property type="entry name" value="P-loop containing nucleoside triphosphate hydrolases"/>
    <property type="match status" value="1"/>
</dbReference>
<sequence length="172" mass="19622">MFGLVSGIIHEIVDKTISKSSLLFLGIDGAGKTTLIEKIMQIVIPNRKPKTIRQTLGLNTDMINDGKISLRVWDLGGKPDFRNIWNNYLPDATAVVYVVNGKQDTRIHETRKLFDDITCRFTKPMAIVFLNSDRSILDIFPAADRAKVYFIDIENKDNLMLLYEWMKSTAQK</sequence>
<keyword evidence="2" id="KW-0342">GTP-binding</keyword>
<dbReference type="InterPro" id="IPR027417">
    <property type="entry name" value="P-loop_NTPase"/>
</dbReference>
<comment type="caution">
    <text evidence="3">The sequence shown here is derived from an EMBL/GenBank/DDBJ whole genome shotgun (WGS) entry which is preliminary data.</text>
</comment>
<gene>
    <name evidence="3" type="ORF">M9Y10_000082</name>
</gene>
<dbReference type="InterPro" id="IPR024156">
    <property type="entry name" value="Small_GTPase_ARF"/>
</dbReference>
<evidence type="ECO:0000256" key="2">
    <source>
        <dbReference type="ARBA" id="ARBA00023134"/>
    </source>
</evidence>
<protein>
    <submittedName>
        <fullName evidence="3">Golgi to plasma membrane protein transport</fullName>
    </submittedName>
</protein>
<evidence type="ECO:0000313" key="4">
    <source>
        <dbReference type="Proteomes" id="UP001470230"/>
    </source>
</evidence>
<dbReference type="Proteomes" id="UP001470230">
    <property type="component" value="Unassembled WGS sequence"/>
</dbReference>
<dbReference type="Gene3D" id="3.40.50.300">
    <property type="entry name" value="P-loop containing nucleotide triphosphate hydrolases"/>
    <property type="match status" value="1"/>
</dbReference>
<dbReference type="SMART" id="SM00177">
    <property type="entry name" value="ARF"/>
    <property type="match status" value="1"/>
</dbReference>
<dbReference type="PANTHER" id="PTHR45909">
    <property type="entry name" value="ADP-RIBOSYLATION FACTOR-RELATED PROTEIN 1"/>
    <property type="match status" value="1"/>
</dbReference>